<dbReference type="Proteomes" id="UP000324222">
    <property type="component" value="Unassembled WGS sequence"/>
</dbReference>
<keyword evidence="2" id="KW-1185">Reference proteome</keyword>
<protein>
    <submittedName>
        <fullName evidence="1">Uncharacterized protein</fullName>
    </submittedName>
</protein>
<evidence type="ECO:0000313" key="1">
    <source>
        <dbReference type="EMBL" id="MPC21049.1"/>
    </source>
</evidence>
<comment type="caution">
    <text evidence="1">The sequence shown here is derived from an EMBL/GenBank/DDBJ whole genome shotgun (WGS) entry which is preliminary data.</text>
</comment>
<proteinExistence type="predicted"/>
<organism evidence="1 2">
    <name type="scientific">Portunus trituberculatus</name>
    <name type="common">Swimming crab</name>
    <name type="synonym">Neptunus trituberculatus</name>
    <dbReference type="NCBI Taxonomy" id="210409"/>
    <lineage>
        <taxon>Eukaryota</taxon>
        <taxon>Metazoa</taxon>
        <taxon>Ecdysozoa</taxon>
        <taxon>Arthropoda</taxon>
        <taxon>Crustacea</taxon>
        <taxon>Multicrustacea</taxon>
        <taxon>Malacostraca</taxon>
        <taxon>Eumalacostraca</taxon>
        <taxon>Eucarida</taxon>
        <taxon>Decapoda</taxon>
        <taxon>Pleocyemata</taxon>
        <taxon>Brachyura</taxon>
        <taxon>Eubrachyura</taxon>
        <taxon>Portunoidea</taxon>
        <taxon>Portunidae</taxon>
        <taxon>Portuninae</taxon>
        <taxon>Portunus</taxon>
    </lineage>
</organism>
<name>A0A5B7DJ14_PORTR</name>
<gene>
    <name evidence="1" type="ORF">E2C01_014022</name>
</gene>
<reference evidence="1 2" key="1">
    <citation type="submission" date="2019-05" db="EMBL/GenBank/DDBJ databases">
        <title>Another draft genome of Portunus trituberculatus and its Hox gene families provides insights of decapod evolution.</title>
        <authorList>
            <person name="Jeong J.-H."/>
            <person name="Song I."/>
            <person name="Kim S."/>
            <person name="Choi T."/>
            <person name="Kim D."/>
            <person name="Ryu S."/>
            <person name="Kim W."/>
        </authorList>
    </citation>
    <scope>NUCLEOTIDE SEQUENCE [LARGE SCALE GENOMIC DNA]</scope>
    <source>
        <tissue evidence="1">Muscle</tissue>
    </source>
</reference>
<dbReference type="AlphaFoldDB" id="A0A5B7DJ14"/>
<dbReference type="EMBL" id="VSRR010000938">
    <property type="protein sequence ID" value="MPC21049.1"/>
    <property type="molecule type" value="Genomic_DNA"/>
</dbReference>
<evidence type="ECO:0000313" key="2">
    <source>
        <dbReference type="Proteomes" id="UP000324222"/>
    </source>
</evidence>
<sequence>MATRANAKNTEQQRRMIYTLCQIFRRTYCTVFHHQLKSYWDFHTVVLAQLSIQGDIVYSRLQTMRVKAYDVCSQPVEKKTHHGADLRGFRGGVTHYHRKGAT</sequence>
<accession>A0A5B7DJ14</accession>